<gene>
    <name evidence="2" type="ORF">SAMN02746011_01411</name>
</gene>
<evidence type="ECO:0000313" key="3">
    <source>
        <dbReference type="Proteomes" id="UP000189941"/>
    </source>
</evidence>
<dbReference type="EMBL" id="FUWO01000012">
    <property type="protein sequence ID" value="SJZ65794.1"/>
    <property type="molecule type" value="Genomic_DNA"/>
</dbReference>
<reference evidence="3" key="1">
    <citation type="submission" date="2017-02" db="EMBL/GenBank/DDBJ databases">
        <authorList>
            <person name="Varghese N."/>
            <person name="Submissions S."/>
        </authorList>
    </citation>
    <scope>NUCLEOTIDE SEQUENCE [LARGE SCALE GENOMIC DNA]</scope>
    <source>
        <strain evidence="3">DSM 15739</strain>
    </source>
</reference>
<keyword evidence="3" id="KW-1185">Reference proteome</keyword>
<dbReference type="InterPro" id="IPR013578">
    <property type="entry name" value="Peptidase_M16C_assoc"/>
</dbReference>
<dbReference type="OrthoDB" id="9762027at2"/>
<dbReference type="InterPro" id="IPR007863">
    <property type="entry name" value="Peptidase_M16_C"/>
</dbReference>
<dbReference type="FunFam" id="3.30.830.10:FF:000034">
    <property type="entry name" value="presequence protease 1, chloroplastic/mitochondrial"/>
    <property type="match status" value="1"/>
</dbReference>
<dbReference type="InterPro" id="IPR055130">
    <property type="entry name" value="PreP_C"/>
</dbReference>
<dbReference type="RefSeq" id="WP_078756146.1">
    <property type="nucleotide sequence ID" value="NZ_FUWO01000012.1"/>
</dbReference>
<organism evidence="2 3">
    <name type="scientific">Globicatella sulfidifaciens DSM 15739</name>
    <dbReference type="NCBI Taxonomy" id="1121925"/>
    <lineage>
        <taxon>Bacteria</taxon>
        <taxon>Bacillati</taxon>
        <taxon>Bacillota</taxon>
        <taxon>Bacilli</taxon>
        <taxon>Lactobacillales</taxon>
        <taxon>Aerococcaceae</taxon>
        <taxon>Globicatella</taxon>
    </lineage>
</organism>
<dbReference type="STRING" id="1121925.SAMN02746011_01411"/>
<dbReference type="GO" id="GO:0004222">
    <property type="term" value="F:metalloendopeptidase activity"/>
    <property type="evidence" value="ECO:0007669"/>
    <property type="project" value="TreeGrafter"/>
</dbReference>
<dbReference type="GO" id="GO:0016485">
    <property type="term" value="P:protein processing"/>
    <property type="evidence" value="ECO:0007669"/>
    <property type="project" value="TreeGrafter"/>
</dbReference>
<dbReference type="AlphaFoldDB" id="A0A1T4MGA6"/>
<dbReference type="Proteomes" id="UP000189941">
    <property type="component" value="Unassembled WGS sequence"/>
</dbReference>
<dbReference type="SUPFAM" id="SSF63411">
    <property type="entry name" value="LuxS/MPP-like metallohydrolase"/>
    <property type="match status" value="4"/>
</dbReference>
<evidence type="ECO:0000313" key="2">
    <source>
        <dbReference type="EMBL" id="SJZ65794.1"/>
    </source>
</evidence>
<proteinExistence type="predicted"/>
<evidence type="ECO:0000259" key="1">
    <source>
        <dbReference type="SMART" id="SM01264"/>
    </source>
</evidence>
<accession>A0A1T4MGA6</accession>
<protein>
    <recommendedName>
        <fullName evidence="1">Peptidase M16C associated domain-containing protein</fullName>
    </recommendedName>
</protein>
<dbReference type="Pfam" id="PF00675">
    <property type="entry name" value="Peptidase_M16"/>
    <property type="match status" value="1"/>
</dbReference>
<dbReference type="Pfam" id="PF22516">
    <property type="entry name" value="PreP_C"/>
    <property type="match status" value="1"/>
</dbReference>
<dbReference type="GO" id="GO:0046872">
    <property type="term" value="F:metal ion binding"/>
    <property type="evidence" value="ECO:0007669"/>
    <property type="project" value="InterPro"/>
</dbReference>
<dbReference type="Gene3D" id="3.30.830.10">
    <property type="entry name" value="Metalloenzyme, LuxS/M16 peptidase-like"/>
    <property type="match status" value="4"/>
</dbReference>
<dbReference type="InterPro" id="IPR011249">
    <property type="entry name" value="Metalloenz_LuxS/M16"/>
</dbReference>
<name>A0A1T4MGA6_9LACT</name>
<dbReference type="InterPro" id="IPR011765">
    <property type="entry name" value="Pept_M16_N"/>
</dbReference>
<dbReference type="Pfam" id="PF05193">
    <property type="entry name" value="Peptidase_M16_C"/>
    <property type="match status" value="1"/>
</dbReference>
<dbReference type="PANTHER" id="PTHR43016">
    <property type="entry name" value="PRESEQUENCE PROTEASE"/>
    <property type="match status" value="1"/>
</dbReference>
<dbReference type="Pfam" id="PF08367">
    <property type="entry name" value="M16C_assoc"/>
    <property type="match status" value="1"/>
</dbReference>
<dbReference type="SMART" id="SM01264">
    <property type="entry name" value="M16C_associated"/>
    <property type="match status" value="1"/>
</dbReference>
<feature type="domain" description="Peptidase M16C associated" evidence="1">
    <location>
        <begin position="455"/>
        <end position="703"/>
    </location>
</feature>
<dbReference type="PANTHER" id="PTHR43016:SF13">
    <property type="entry name" value="PRESEQUENCE PROTEASE, MITOCHONDRIAL"/>
    <property type="match status" value="1"/>
</dbReference>
<sequence length="963" mass="109186">MTFKLIETRSLTDIQSTGKLYQHEETGAQVLRIENDDPNRAFTIGFKTPPYNDNGIAHILEHSVLNGSKKYPSKEPFVELIKGSLNTFVNAMTFSDKTIYPIASTNQQDFENLMSVYLDAVFQPKLYTDNQILQQEGWHYHLEKPEDDLIYKGVVYNEMKGATASAEQRLYFEIVKALYPNTLYAYESGGLPSAIPSLTQEEFIEFHQKYYHPSQSMTVLYGDLDDDKAFSMLEEYFEGAGRDAEQVDLAIDVPFVKNANIETTYSITDGEDPTDKDYLALAWHSNVAEDILEGFALDVVMDVLFGNNQAPVKKALLEAGIAGDISADRDQIGYFSMINIVAKYTSVDKLKEFENIVMSALQKVVDEGVEKELIEAALNQIAFRQKELVISESNPRGVLYAMTAFQTWLYDFNPMDNLEFDRYLSVLREKFENGYFEELVQIYLLENDHRATISLKADPGLNDRQEQALHESLQAYKASLSEAEISELVATTQALIERQSTPDTAEDLAKIPALAKEDLTTETEEYPLEVATLSNGNQFYHAPQFTAGIDYLDILFNIEDFTADDFIWLNLLSRLLGKLPTKHYSSKELLTKIDLYTGGVGGAVQVYEQEGDNKAYFVVRGKALEEMDNHLIELMHELTLHTQFDDVEEIIKIVQRAISGFENKIDYQAHALASQRALSQVNATAKLAEIIGGIDQYRFLKDILKQLKSENAHQVVEKLVSLYRRIGNQTRLNVFYIGDEERKVHLANKIETTFADLPTEAIGAKQTYQPGIQQKEAFVTAQDVNYVGLAAVLPEAFKLSGEYHVLGKALRYDYLWNNIRVKGGAYGAMYNLRRNGSLTLASYRDPNITQTLNVYHDIPRFIEQLEINEMDLLKYMIGTMSDLNQPMSAADKGNMAFVYYHIGVDQAERKQIKEEVLATTVDKLHRLRATYQTLLQNPAIAVIGNKAQIEAVKEQFDVIHELY</sequence>